<protein>
    <recommendedName>
        <fullName evidence="4">Trep_Strep domain-containing protein</fullName>
    </recommendedName>
</protein>
<dbReference type="EMBL" id="CP029487">
    <property type="protein sequence ID" value="QCT70949.1"/>
    <property type="molecule type" value="Genomic_DNA"/>
</dbReference>
<keyword evidence="3" id="KW-1185">Reference proteome</keyword>
<proteinExistence type="predicted"/>
<dbReference type="NCBIfam" id="TIGR02185">
    <property type="entry name" value="Trep_Strep"/>
    <property type="match status" value="1"/>
</dbReference>
<sequence length="193" mass="20850">MNNRLQAKDLINVGIFTAILFVICMGVAMVGYIPIFVPLLSVIVPFVGGIPFMLFLTRVRKFGMVLIMAAIIGIIMCLMGMGLWALITAPVSGLLAELVLKSGGYTSARKGVLSYGVFSMWLIGNYIPIVVNRGSYFDMLVSGYGQEYANTLMAYIPNWSLLPLLAACFISGILGAVLGKAVLKKHFMKAGIV</sequence>
<feature type="transmembrane region" description="Helical" evidence="1">
    <location>
        <begin position="161"/>
        <end position="183"/>
    </location>
</feature>
<keyword evidence="1" id="KW-1133">Transmembrane helix</keyword>
<feature type="transmembrane region" description="Helical" evidence="1">
    <location>
        <begin position="64"/>
        <end position="87"/>
    </location>
</feature>
<reference evidence="2 3" key="1">
    <citation type="submission" date="2018-05" db="EMBL/GenBank/DDBJ databases">
        <title>Genome comparison of Eubacterium sp.</title>
        <authorList>
            <person name="Feng Y."/>
            <person name="Sanchez-Andrea I."/>
            <person name="Stams A.J.M."/>
            <person name="De Vos W.M."/>
        </authorList>
    </citation>
    <scope>NUCLEOTIDE SEQUENCE [LARGE SCALE GENOMIC DNA]</scope>
    <source>
        <strain evidence="2 3">YI</strain>
    </source>
</reference>
<keyword evidence="1" id="KW-0472">Membrane</keyword>
<dbReference type="Pfam" id="PF09605">
    <property type="entry name" value="Trep_Strep"/>
    <property type="match status" value="1"/>
</dbReference>
<organism evidence="2 3">
    <name type="scientific">Eubacterium maltosivorans</name>
    <dbReference type="NCBI Taxonomy" id="2041044"/>
    <lineage>
        <taxon>Bacteria</taxon>
        <taxon>Bacillati</taxon>
        <taxon>Bacillota</taxon>
        <taxon>Clostridia</taxon>
        <taxon>Eubacteriales</taxon>
        <taxon>Eubacteriaceae</taxon>
        <taxon>Eubacterium</taxon>
    </lineage>
</organism>
<dbReference type="Proteomes" id="UP000218387">
    <property type="component" value="Chromosome"/>
</dbReference>
<name>A0A4P9C653_EUBML</name>
<evidence type="ECO:0000313" key="3">
    <source>
        <dbReference type="Proteomes" id="UP000218387"/>
    </source>
</evidence>
<dbReference type="RefSeq" id="WP_058694017.1">
    <property type="nucleotide sequence ID" value="NZ_CP029487.1"/>
</dbReference>
<evidence type="ECO:0000313" key="2">
    <source>
        <dbReference type="EMBL" id="QCT70949.1"/>
    </source>
</evidence>
<accession>A0A4P9C653</accession>
<dbReference type="InterPro" id="IPR011733">
    <property type="entry name" value="CHP02185_IM"/>
</dbReference>
<feature type="transmembrane region" description="Helical" evidence="1">
    <location>
        <begin position="12"/>
        <end position="33"/>
    </location>
</feature>
<keyword evidence="1" id="KW-0812">Transmembrane</keyword>
<dbReference type="AlphaFoldDB" id="A0A4P9C653"/>
<gene>
    <name evidence="2" type="ORF">CPZ25_006280</name>
</gene>
<dbReference type="KEGG" id="emt:CPZ25_006280"/>
<evidence type="ECO:0008006" key="4">
    <source>
        <dbReference type="Google" id="ProtNLM"/>
    </source>
</evidence>
<evidence type="ECO:0000256" key="1">
    <source>
        <dbReference type="SAM" id="Phobius"/>
    </source>
</evidence>
<feature type="transmembrane region" description="Helical" evidence="1">
    <location>
        <begin position="39"/>
        <end position="57"/>
    </location>
</feature>